<protein>
    <submittedName>
        <fullName evidence="2">Uncharacterized protein</fullName>
    </submittedName>
</protein>
<dbReference type="EMBL" id="UIDG01000393">
    <property type="protein sequence ID" value="SUS07520.1"/>
    <property type="molecule type" value="Genomic_DNA"/>
</dbReference>
<evidence type="ECO:0000313" key="2">
    <source>
        <dbReference type="EMBL" id="SUS07520.1"/>
    </source>
</evidence>
<accession>A0A380TGE9</accession>
<feature type="region of interest" description="Disordered" evidence="1">
    <location>
        <begin position="1"/>
        <end position="23"/>
    </location>
</feature>
<sequence length="56" mass="6210">MHASRLKHGCVEASRGPPARSYRPRRGEAIMAINLVNLKLVRPGGRPAVIHSGRRR</sequence>
<dbReference type="AlphaFoldDB" id="A0A380TGE9"/>
<reference evidence="2" key="1">
    <citation type="submission" date="2018-07" db="EMBL/GenBank/DDBJ databases">
        <authorList>
            <person name="Quirk P.G."/>
            <person name="Krulwich T.A."/>
        </authorList>
    </citation>
    <scope>NUCLEOTIDE SEQUENCE</scope>
</reference>
<organism evidence="2">
    <name type="scientific">metagenome</name>
    <dbReference type="NCBI Taxonomy" id="256318"/>
    <lineage>
        <taxon>unclassified sequences</taxon>
        <taxon>metagenomes</taxon>
    </lineage>
</organism>
<gene>
    <name evidence="2" type="ORF">DF3PB_4520002</name>
</gene>
<proteinExistence type="predicted"/>
<evidence type="ECO:0000256" key="1">
    <source>
        <dbReference type="SAM" id="MobiDB-lite"/>
    </source>
</evidence>
<name>A0A380TGE9_9ZZZZ</name>